<sequence>MIKHIYACILQALGSLFFIRDVTLPRVRQYDFVAKQFVRLEKVFDVRERDLMKCRMLRKAKFPKDFWPTDQPLNESKAAKYNLLASHFLISLGFRFRCLFLNHSRNT</sequence>
<dbReference type="AlphaFoldDB" id="A0A183ESY7"/>
<evidence type="ECO:0000313" key="3">
    <source>
        <dbReference type="WBParaSite" id="GPUH_0002410801-mRNA-1"/>
    </source>
</evidence>
<name>A0A183ESY7_9BILA</name>
<dbReference type="WBParaSite" id="GPUH_0002410801-mRNA-1">
    <property type="protein sequence ID" value="GPUH_0002410801-mRNA-1"/>
    <property type="gene ID" value="GPUH_0002410801"/>
</dbReference>
<dbReference type="Proteomes" id="UP000271098">
    <property type="component" value="Unassembled WGS sequence"/>
</dbReference>
<keyword evidence="2" id="KW-1185">Reference proteome</keyword>
<dbReference type="EMBL" id="UYRT01099984">
    <property type="protein sequence ID" value="VDN42364.1"/>
    <property type="molecule type" value="Genomic_DNA"/>
</dbReference>
<reference evidence="3" key="1">
    <citation type="submission" date="2016-06" db="UniProtKB">
        <authorList>
            <consortium name="WormBaseParasite"/>
        </authorList>
    </citation>
    <scope>IDENTIFICATION</scope>
</reference>
<protein>
    <submittedName>
        <fullName evidence="3">39S ribosomal protein L50, mitochondrial</fullName>
    </submittedName>
</protein>
<dbReference type="OrthoDB" id="5780965at2759"/>
<evidence type="ECO:0000313" key="2">
    <source>
        <dbReference type="Proteomes" id="UP000271098"/>
    </source>
</evidence>
<reference evidence="1 2" key="2">
    <citation type="submission" date="2018-11" db="EMBL/GenBank/DDBJ databases">
        <authorList>
            <consortium name="Pathogen Informatics"/>
        </authorList>
    </citation>
    <scope>NUCLEOTIDE SEQUENCE [LARGE SCALE GENOMIC DNA]</scope>
</reference>
<accession>A0A183ESY7</accession>
<proteinExistence type="predicted"/>
<organism evidence="3">
    <name type="scientific">Gongylonema pulchrum</name>
    <dbReference type="NCBI Taxonomy" id="637853"/>
    <lineage>
        <taxon>Eukaryota</taxon>
        <taxon>Metazoa</taxon>
        <taxon>Ecdysozoa</taxon>
        <taxon>Nematoda</taxon>
        <taxon>Chromadorea</taxon>
        <taxon>Rhabditida</taxon>
        <taxon>Spirurina</taxon>
        <taxon>Spiruromorpha</taxon>
        <taxon>Spiruroidea</taxon>
        <taxon>Gongylonematidae</taxon>
        <taxon>Gongylonema</taxon>
    </lineage>
</organism>
<evidence type="ECO:0000313" key="1">
    <source>
        <dbReference type="EMBL" id="VDN42364.1"/>
    </source>
</evidence>
<gene>
    <name evidence="1" type="ORF">GPUH_LOCUS24078</name>
</gene>